<dbReference type="RefSeq" id="WP_175054364.1">
    <property type="nucleotide sequence ID" value="NZ_CADIKC010000015.1"/>
</dbReference>
<accession>A0A6J5CSD8</accession>
<sequence>MDDQQRARCGRAMKWLDSEDEILREIWKLRTPLKVSIARLPGRSERGVQMRADALGLPRRRQARGTSDTRPAFVALWAALKKKRGTRIELAARAGVSNQTAGAFIQHFRAQVRIVGWAPRKDGPHAPIYAAGAGEDKAKPPRKPRAEVYSDYWKRMKRERPDLAAARIARTTFKRLEREGKLARRDPLTIALYGPSSTFR</sequence>
<reference evidence="1 2" key="1">
    <citation type="submission" date="2020-04" db="EMBL/GenBank/DDBJ databases">
        <authorList>
            <person name="De Canck E."/>
        </authorList>
    </citation>
    <scope>NUCLEOTIDE SEQUENCE [LARGE SCALE GENOMIC DNA]</scope>
    <source>
        <strain evidence="1 2">LMG 24238</strain>
    </source>
</reference>
<dbReference type="AlphaFoldDB" id="A0A6J5CSD8"/>
<proteinExistence type="predicted"/>
<organism evidence="1 2">
    <name type="scientific">Paraburkholderia sediminicola</name>
    <dbReference type="NCBI Taxonomy" id="458836"/>
    <lineage>
        <taxon>Bacteria</taxon>
        <taxon>Pseudomonadati</taxon>
        <taxon>Pseudomonadota</taxon>
        <taxon>Betaproteobacteria</taxon>
        <taxon>Burkholderiales</taxon>
        <taxon>Burkholderiaceae</taxon>
        <taxon>Paraburkholderia</taxon>
    </lineage>
</organism>
<evidence type="ECO:0000313" key="1">
    <source>
        <dbReference type="EMBL" id="CAB3742634.1"/>
    </source>
</evidence>
<dbReference type="EMBL" id="CADIKC010000015">
    <property type="protein sequence ID" value="CAB3742634.1"/>
    <property type="molecule type" value="Genomic_DNA"/>
</dbReference>
<name>A0A6J5CSD8_9BURK</name>
<keyword evidence="2" id="KW-1185">Reference proteome</keyword>
<dbReference type="GeneID" id="97045481"/>
<protein>
    <submittedName>
        <fullName evidence="1">Uncharacterized protein</fullName>
    </submittedName>
</protein>
<evidence type="ECO:0000313" key="2">
    <source>
        <dbReference type="Proteomes" id="UP000494255"/>
    </source>
</evidence>
<dbReference type="Proteomes" id="UP000494255">
    <property type="component" value="Unassembled WGS sequence"/>
</dbReference>
<gene>
    <name evidence="1" type="ORF">LMG24238_06915</name>
</gene>